<dbReference type="GO" id="GO:0016757">
    <property type="term" value="F:glycosyltransferase activity"/>
    <property type="evidence" value="ECO:0007669"/>
    <property type="project" value="UniProtKB-KW"/>
</dbReference>
<protein>
    <submittedName>
        <fullName evidence="3">(Heptosyl)LPS beta-1,4-glucosyltransferase</fullName>
        <ecNumber evidence="3">2.4.1.-</ecNumber>
    </submittedName>
</protein>
<accession>A0ABP1F4S1</accession>
<gene>
    <name evidence="3" type="ORF">T190115A13A_150078</name>
</gene>
<reference evidence="3 4" key="1">
    <citation type="submission" date="2024-05" db="EMBL/GenBank/DDBJ databases">
        <authorList>
            <person name="Duchaud E."/>
        </authorList>
    </citation>
    <scope>NUCLEOTIDE SEQUENCE [LARGE SCALE GENOMIC DNA]</scope>
    <source>
        <strain evidence="3">Ena-SAMPLE-TAB-13-05-2024-13:56:06:370-140305</strain>
    </source>
</reference>
<keyword evidence="3" id="KW-0328">Glycosyltransferase</keyword>
<organism evidence="3 4">
    <name type="scientific">Tenacibaculum vairaonense</name>
    <dbReference type="NCBI Taxonomy" id="3137860"/>
    <lineage>
        <taxon>Bacteria</taxon>
        <taxon>Pseudomonadati</taxon>
        <taxon>Bacteroidota</taxon>
        <taxon>Flavobacteriia</taxon>
        <taxon>Flavobacteriales</taxon>
        <taxon>Flavobacteriaceae</taxon>
        <taxon>Tenacibaculum</taxon>
    </lineage>
</organism>
<sequence>MTKLTVIIPTLNEESNIQRALDSVFFADEIIVIDSYSSDKTVEIVKRNKVKLLQRHFDDFSSQKNYAIQKATNEWVLVLDADEEISKELQKSIKQKLSQKTKHDAFYIYRKNYINNKKLNFGGYTNKIIRLFKKEKSYYEGIVHEKVVTNGDLGVLKGVINHYTFNSFHQFKKKIEHYAKLRAIELDQKGKKINAFHLYIKPVARFFIHYILKLGFLDGKSGFIFSYFMGYGVYRRFQELTLLRNEGSEGRL</sequence>
<dbReference type="RefSeq" id="WP_348737279.1">
    <property type="nucleotide sequence ID" value="NZ_CAXJRC010000006.1"/>
</dbReference>
<dbReference type="PANTHER" id="PTHR43630:SF2">
    <property type="entry name" value="GLYCOSYLTRANSFERASE"/>
    <property type="match status" value="1"/>
</dbReference>
<keyword evidence="3" id="KW-0808">Transferase</keyword>
<dbReference type="PANTHER" id="PTHR43630">
    <property type="entry name" value="POLY-BETA-1,6-N-ACETYL-D-GLUCOSAMINE SYNTHASE"/>
    <property type="match status" value="1"/>
</dbReference>
<dbReference type="Pfam" id="PF00535">
    <property type="entry name" value="Glycos_transf_2"/>
    <property type="match status" value="1"/>
</dbReference>
<evidence type="ECO:0000256" key="1">
    <source>
        <dbReference type="ARBA" id="ARBA00038494"/>
    </source>
</evidence>
<comment type="caution">
    <text evidence="3">The sequence shown here is derived from an EMBL/GenBank/DDBJ whole genome shotgun (WGS) entry which is preliminary data.</text>
</comment>
<dbReference type="SUPFAM" id="SSF53448">
    <property type="entry name" value="Nucleotide-diphospho-sugar transferases"/>
    <property type="match status" value="1"/>
</dbReference>
<dbReference type="Proteomes" id="UP001497602">
    <property type="component" value="Unassembled WGS sequence"/>
</dbReference>
<name>A0ABP1F4S1_9FLAO</name>
<dbReference type="InterPro" id="IPR029044">
    <property type="entry name" value="Nucleotide-diphossugar_trans"/>
</dbReference>
<evidence type="ECO:0000313" key="4">
    <source>
        <dbReference type="Proteomes" id="UP001497602"/>
    </source>
</evidence>
<proteinExistence type="inferred from homology"/>
<evidence type="ECO:0000313" key="3">
    <source>
        <dbReference type="EMBL" id="CAL2105447.1"/>
    </source>
</evidence>
<dbReference type="CDD" id="cd02511">
    <property type="entry name" value="Beta4Glucosyltransferase"/>
    <property type="match status" value="1"/>
</dbReference>
<comment type="similarity">
    <text evidence="1">Belongs to the glycosyltransferase 2 family. WaaE/KdtX subfamily.</text>
</comment>
<keyword evidence="4" id="KW-1185">Reference proteome</keyword>
<dbReference type="EC" id="2.4.1.-" evidence="3"/>
<evidence type="ECO:0000259" key="2">
    <source>
        <dbReference type="Pfam" id="PF00535"/>
    </source>
</evidence>
<dbReference type="Gene3D" id="3.90.550.10">
    <property type="entry name" value="Spore Coat Polysaccharide Biosynthesis Protein SpsA, Chain A"/>
    <property type="match status" value="1"/>
</dbReference>
<dbReference type="EMBL" id="CAXJRC010000006">
    <property type="protein sequence ID" value="CAL2105447.1"/>
    <property type="molecule type" value="Genomic_DNA"/>
</dbReference>
<dbReference type="InterPro" id="IPR001173">
    <property type="entry name" value="Glyco_trans_2-like"/>
</dbReference>
<feature type="domain" description="Glycosyltransferase 2-like" evidence="2">
    <location>
        <begin position="5"/>
        <end position="116"/>
    </location>
</feature>